<accession>A0A2P5YN98</accession>
<reference evidence="7 8" key="1">
    <citation type="submission" date="2015-01" db="EMBL/GenBank/DDBJ databases">
        <title>Genome of allotetraploid Gossypium barbadense reveals genomic plasticity and fiber elongation in cotton evolution.</title>
        <authorList>
            <person name="Chen X."/>
            <person name="Liu X."/>
            <person name="Zhao B."/>
            <person name="Zheng H."/>
            <person name="Hu Y."/>
            <person name="Lu G."/>
            <person name="Yang C."/>
            <person name="Chen J."/>
            <person name="Shan C."/>
            <person name="Zhang L."/>
            <person name="Zhou Y."/>
            <person name="Wang L."/>
            <person name="Guo W."/>
            <person name="Bai Y."/>
            <person name="Ruan J."/>
            <person name="Shangguan X."/>
            <person name="Mao Y."/>
            <person name="Jiang J."/>
            <person name="Zhu Y."/>
            <person name="Lei J."/>
            <person name="Kang H."/>
            <person name="Chen S."/>
            <person name="He X."/>
            <person name="Wang R."/>
            <person name="Wang Y."/>
            <person name="Chen J."/>
            <person name="Wang L."/>
            <person name="Yu S."/>
            <person name="Wang B."/>
            <person name="Wei J."/>
            <person name="Song S."/>
            <person name="Lu X."/>
            <person name="Gao Z."/>
            <person name="Gu W."/>
            <person name="Deng X."/>
            <person name="Ma D."/>
            <person name="Wang S."/>
            <person name="Liang W."/>
            <person name="Fang L."/>
            <person name="Cai C."/>
            <person name="Zhu X."/>
            <person name="Zhou B."/>
            <person name="Zhang Y."/>
            <person name="Chen Z."/>
            <person name="Xu S."/>
            <person name="Zhu R."/>
            <person name="Wang S."/>
            <person name="Zhang T."/>
            <person name="Zhao G."/>
        </authorList>
    </citation>
    <scope>NUCLEOTIDE SEQUENCE [LARGE SCALE GENOMIC DNA]</scope>
    <source>
        <strain evidence="8">cv. Xinhai21</strain>
        <tissue evidence="7">Leaf</tissue>
    </source>
</reference>
<organism evidence="7 8">
    <name type="scientific">Gossypium barbadense</name>
    <name type="common">Sea Island cotton</name>
    <name type="synonym">Hibiscus barbadensis</name>
    <dbReference type="NCBI Taxonomy" id="3634"/>
    <lineage>
        <taxon>Eukaryota</taxon>
        <taxon>Viridiplantae</taxon>
        <taxon>Streptophyta</taxon>
        <taxon>Embryophyta</taxon>
        <taxon>Tracheophyta</taxon>
        <taxon>Spermatophyta</taxon>
        <taxon>Magnoliopsida</taxon>
        <taxon>eudicotyledons</taxon>
        <taxon>Gunneridae</taxon>
        <taxon>Pentapetalae</taxon>
        <taxon>rosids</taxon>
        <taxon>malvids</taxon>
        <taxon>Malvales</taxon>
        <taxon>Malvaceae</taxon>
        <taxon>Malvoideae</taxon>
        <taxon>Gossypium</taxon>
    </lineage>
</organism>
<feature type="domain" description="ERCC3/RAD25/XPB helicase C-terminal" evidence="6">
    <location>
        <begin position="68"/>
        <end position="173"/>
    </location>
</feature>
<keyword evidence="1" id="KW-0547">Nucleotide-binding</keyword>
<feature type="region of interest" description="Disordered" evidence="5">
    <location>
        <begin position="1"/>
        <end position="22"/>
    </location>
</feature>
<dbReference type="InterPro" id="IPR027417">
    <property type="entry name" value="P-loop_NTPase"/>
</dbReference>
<protein>
    <recommendedName>
        <fullName evidence="6">ERCC3/RAD25/XPB helicase C-terminal domain-containing protein</fullName>
    </recommendedName>
</protein>
<feature type="compositionally biased region" description="Acidic residues" evidence="5">
    <location>
        <begin position="1"/>
        <end position="15"/>
    </location>
</feature>
<evidence type="ECO:0000313" key="7">
    <source>
        <dbReference type="EMBL" id="PPS17077.1"/>
    </source>
</evidence>
<dbReference type="PANTHER" id="PTHR11274:SF0">
    <property type="entry name" value="GENERAL TRANSCRIPTION AND DNA REPAIR FACTOR IIH HELICASE SUBUNIT XPB"/>
    <property type="match status" value="1"/>
</dbReference>
<proteinExistence type="predicted"/>
<dbReference type="InterPro" id="IPR050615">
    <property type="entry name" value="ATP-dep_DNA_Helicase"/>
</dbReference>
<name>A0A2P5YN98_GOSBA</name>
<keyword evidence="2" id="KW-0378">Hydrolase</keyword>
<dbReference type="GO" id="GO:0016787">
    <property type="term" value="F:hydrolase activity"/>
    <property type="evidence" value="ECO:0007669"/>
    <property type="project" value="UniProtKB-KW"/>
</dbReference>
<evidence type="ECO:0000259" key="6">
    <source>
        <dbReference type="Pfam" id="PF16203"/>
    </source>
</evidence>
<keyword evidence="4" id="KW-0067">ATP-binding</keyword>
<dbReference type="SUPFAM" id="SSF52540">
    <property type="entry name" value="P-loop containing nucleoside triphosphate hydrolases"/>
    <property type="match status" value="1"/>
</dbReference>
<evidence type="ECO:0000313" key="8">
    <source>
        <dbReference type="Proteomes" id="UP000239757"/>
    </source>
</evidence>
<gene>
    <name evidence="7" type="ORF">GOBAR_AA03490</name>
</gene>
<dbReference type="EMBL" id="KZ662963">
    <property type="protein sequence ID" value="PPS17077.1"/>
    <property type="molecule type" value="Genomic_DNA"/>
</dbReference>
<dbReference type="GO" id="GO:0005524">
    <property type="term" value="F:ATP binding"/>
    <property type="evidence" value="ECO:0007669"/>
    <property type="project" value="UniProtKB-KW"/>
</dbReference>
<dbReference type="Gene3D" id="3.40.50.300">
    <property type="entry name" value="P-loop containing nucleotide triphosphate hydrolases"/>
    <property type="match status" value="1"/>
</dbReference>
<dbReference type="InterPro" id="IPR032438">
    <property type="entry name" value="ERCC3_RAD25_C"/>
</dbReference>
<dbReference type="AlphaFoldDB" id="A0A2P5YN98"/>
<evidence type="ECO:0000256" key="5">
    <source>
        <dbReference type="SAM" id="MobiDB-lite"/>
    </source>
</evidence>
<sequence length="260" mass="30368">MATETLDDEKLEEEEGRGTQLKDIPNGMRMFSCLFVFPPKVLLCTLSLLTCLGKSLVSPNPIANWGSLCAEVWCPMTKEFFAEYFKKENSKKKQALYVMNPNKFRTCEFLIRFHERERGDKIIVFADNLFALVEYEMKLRKPMIYRATSHLERTKILQAFKTSRDVNIIFLSKHFQQLRTMVLSSYFDWQTDVPMNERKIVEAESEIQLAAADGLECYWNAFELPYTFPASYLDPQNYTSLLPLYSIPPEVIPYETFTIH</sequence>
<evidence type="ECO:0000256" key="3">
    <source>
        <dbReference type="ARBA" id="ARBA00022806"/>
    </source>
</evidence>
<dbReference type="GO" id="GO:0097550">
    <property type="term" value="C:transcription preinitiation complex"/>
    <property type="evidence" value="ECO:0007669"/>
    <property type="project" value="TreeGrafter"/>
</dbReference>
<keyword evidence="3" id="KW-0347">Helicase</keyword>
<evidence type="ECO:0000256" key="4">
    <source>
        <dbReference type="ARBA" id="ARBA00022840"/>
    </source>
</evidence>
<dbReference type="GO" id="GO:0000112">
    <property type="term" value="C:nucleotide-excision repair factor 3 complex"/>
    <property type="evidence" value="ECO:0007669"/>
    <property type="project" value="TreeGrafter"/>
</dbReference>
<dbReference type="OrthoDB" id="1665489at2759"/>
<dbReference type="GO" id="GO:0006367">
    <property type="term" value="P:transcription initiation at RNA polymerase II promoter"/>
    <property type="evidence" value="ECO:0007669"/>
    <property type="project" value="TreeGrafter"/>
</dbReference>
<evidence type="ECO:0000256" key="2">
    <source>
        <dbReference type="ARBA" id="ARBA00022801"/>
    </source>
</evidence>
<dbReference type="PANTHER" id="PTHR11274">
    <property type="entry name" value="RAD25/XP-B DNA REPAIR HELICASE"/>
    <property type="match status" value="1"/>
</dbReference>
<dbReference type="Pfam" id="PF16203">
    <property type="entry name" value="ERCC3_RAD25_C"/>
    <property type="match status" value="1"/>
</dbReference>
<dbReference type="GO" id="GO:0043138">
    <property type="term" value="F:3'-5' DNA helicase activity"/>
    <property type="evidence" value="ECO:0007669"/>
    <property type="project" value="TreeGrafter"/>
</dbReference>
<dbReference type="Proteomes" id="UP000239757">
    <property type="component" value="Unassembled WGS sequence"/>
</dbReference>
<evidence type="ECO:0000256" key="1">
    <source>
        <dbReference type="ARBA" id="ARBA00022741"/>
    </source>
</evidence>
<dbReference type="GO" id="GO:0005675">
    <property type="term" value="C:transcription factor TFIIH holo complex"/>
    <property type="evidence" value="ECO:0007669"/>
    <property type="project" value="TreeGrafter"/>
</dbReference>